<evidence type="ECO:0000313" key="2">
    <source>
        <dbReference type="EMBL" id="GMN55497.1"/>
    </source>
</evidence>
<evidence type="ECO:0000256" key="1">
    <source>
        <dbReference type="SAM" id="Phobius"/>
    </source>
</evidence>
<keyword evidence="3" id="KW-1185">Reference proteome</keyword>
<organism evidence="2 3">
    <name type="scientific">Ficus carica</name>
    <name type="common">Common fig</name>
    <dbReference type="NCBI Taxonomy" id="3494"/>
    <lineage>
        <taxon>Eukaryota</taxon>
        <taxon>Viridiplantae</taxon>
        <taxon>Streptophyta</taxon>
        <taxon>Embryophyta</taxon>
        <taxon>Tracheophyta</taxon>
        <taxon>Spermatophyta</taxon>
        <taxon>Magnoliopsida</taxon>
        <taxon>eudicotyledons</taxon>
        <taxon>Gunneridae</taxon>
        <taxon>Pentapetalae</taxon>
        <taxon>rosids</taxon>
        <taxon>fabids</taxon>
        <taxon>Rosales</taxon>
        <taxon>Moraceae</taxon>
        <taxon>Ficeae</taxon>
        <taxon>Ficus</taxon>
    </lineage>
</organism>
<dbReference type="Gramene" id="FCD_00018606-RA">
    <property type="protein sequence ID" value="FCD_00018606-RA:cds"/>
    <property type="gene ID" value="FCD_00018606"/>
</dbReference>
<evidence type="ECO:0000313" key="3">
    <source>
        <dbReference type="Proteomes" id="UP001187192"/>
    </source>
</evidence>
<feature type="transmembrane region" description="Helical" evidence="1">
    <location>
        <begin position="21"/>
        <end position="44"/>
    </location>
</feature>
<dbReference type="EMBL" id="BTGU01000057">
    <property type="protein sequence ID" value="GMN55497.1"/>
    <property type="molecule type" value="Genomic_DNA"/>
</dbReference>
<sequence length="114" mass="12628">MQDLDSYQMWKAQVFSNYFSSPWTVVALLAAGLAMAMSGIQIWYTVYPPPQPLVINNSRLICHDILALIFATNSKTKNAIIPQHRQEPTGDCCPPLPTLSCPIAINSADYRNTG</sequence>
<dbReference type="AlphaFoldDB" id="A0AA88DGY9"/>
<keyword evidence="1" id="KW-0472">Membrane</keyword>
<proteinExistence type="predicted"/>
<comment type="caution">
    <text evidence="2">The sequence shown here is derived from an EMBL/GenBank/DDBJ whole genome shotgun (WGS) entry which is preliminary data.</text>
</comment>
<gene>
    <name evidence="2" type="ORF">TIFTF001_024625</name>
</gene>
<protein>
    <submittedName>
        <fullName evidence="2">Uncharacterized protein</fullName>
    </submittedName>
</protein>
<dbReference type="Proteomes" id="UP001187192">
    <property type="component" value="Unassembled WGS sequence"/>
</dbReference>
<reference evidence="2" key="1">
    <citation type="submission" date="2023-07" db="EMBL/GenBank/DDBJ databases">
        <title>draft genome sequence of fig (Ficus carica).</title>
        <authorList>
            <person name="Takahashi T."/>
            <person name="Nishimura K."/>
        </authorList>
    </citation>
    <scope>NUCLEOTIDE SEQUENCE</scope>
</reference>
<keyword evidence="1" id="KW-0812">Transmembrane</keyword>
<name>A0AA88DGY9_FICCA</name>
<keyword evidence="1" id="KW-1133">Transmembrane helix</keyword>
<accession>A0AA88DGY9</accession>